<dbReference type="AlphaFoldDB" id="A0A517LR80"/>
<feature type="region of interest" description="Disordered" evidence="1">
    <location>
        <begin position="1"/>
        <end position="34"/>
    </location>
</feature>
<sequence length="178" mass="18881">MTDSRSLNPAHESFVIVQTDDDEEQSQDQPSTTRTKSYDLDFTFVGGVYPSLDTANTAALSLAARKCNCEVPALTFSTSSTAFKHTATAASPLTTTSSSSPSSISDSSTTGSPSLGTTAVSARPQLIQHRSGDGRYSCRCTSASEDGGDGKGFKFEVRKIEVRPLGSRMGWNFSDDDA</sequence>
<protein>
    <submittedName>
        <fullName evidence="2">Uncharacterized protein</fullName>
    </submittedName>
</protein>
<dbReference type="OrthoDB" id="10515607at2759"/>
<evidence type="ECO:0000256" key="1">
    <source>
        <dbReference type="SAM" id="MobiDB-lite"/>
    </source>
</evidence>
<dbReference type="Proteomes" id="UP000316270">
    <property type="component" value="Chromosome 19"/>
</dbReference>
<accession>A0A517LR80</accession>
<dbReference type="EMBL" id="CP042203">
    <property type="protein sequence ID" value="QDS78155.1"/>
    <property type="molecule type" value="Genomic_DNA"/>
</dbReference>
<feature type="region of interest" description="Disordered" evidence="1">
    <location>
        <begin position="88"/>
        <end position="152"/>
    </location>
</feature>
<reference evidence="2 3" key="1">
    <citation type="submission" date="2019-07" db="EMBL/GenBank/DDBJ databases">
        <title>Finished genome of Venturia effusa.</title>
        <authorList>
            <person name="Young C.A."/>
            <person name="Cox M.P."/>
            <person name="Ganley A.R.D."/>
            <person name="David W.J."/>
        </authorList>
    </citation>
    <scope>NUCLEOTIDE SEQUENCE [LARGE SCALE GENOMIC DNA]</scope>
    <source>
        <strain evidence="3">albino</strain>
    </source>
</reference>
<evidence type="ECO:0000313" key="3">
    <source>
        <dbReference type="Proteomes" id="UP000316270"/>
    </source>
</evidence>
<evidence type="ECO:0000313" key="2">
    <source>
        <dbReference type="EMBL" id="QDS78155.1"/>
    </source>
</evidence>
<feature type="compositionally biased region" description="Low complexity" evidence="1">
    <location>
        <begin position="88"/>
        <end position="119"/>
    </location>
</feature>
<keyword evidence="3" id="KW-1185">Reference proteome</keyword>
<name>A0A517LR80_9PEZI</name>
<organism evidence="2 3">
    <name type="scientific">Venturia effusa</name>
    <dbReference type="NCBI Taxonomy" id="50376"/>
    <lineage>
        <taxon>Eukaryota</taxon>
        <taxon>Fungi</taxon>
        <taxon>Dikarya</taxon>
        <taxon>Ascomycota</taxon>
        <taxon>Pezizomycotina</taxon>
        <taxon>Dothideomycetes</taxon>
        <taxon>Pleosporomycetidae</taxon>
        <taxon>Venturiales</taxon>
        <taxon>Venturiaceae</taxon>
        <taxon>Venturia</taxon>
    </lineage>
</organism>
<gene>
    <name evidence="2" type="ORF">FKW77_005026</name>
</gene>
<proteinExistence type="predicted"/>